<gene>
    <name evidence="2" type="primary">LOC108876641</name>
</gene>
<evidence type="ECO:0000313" key="1">
    <source>
        <dbReference type="Proteomes" id="UP000694890"/>
    </source>
</evidence>
<dbReference type="Proteomes" id="UP000694890">
    <property type="component" value="Unplaced"/>
</dbReference>
<dbReference type="AlphaFoldDB" id="A0AAJ7PFD2"/>
<evidence type="ECO:0000313" key="2">
    <source>
        <dbReference type="RefSeq" id="XP_018521804.1"/>
    </source>
</evidence>
<name>A0AAJ7PFD2_LATCA</name>
<dbReference type="RefSeq" id="XP_018521804.1">
    <property type="nucleotide sequence ID" value="XM_018666288.2"/>
</dbReference>
<organism evidence="1 2">
    <name type="scientific">Lates calcarifer</name>
    <name type="common">Barramundi</name>
    <name type="synonym">Holocentrus calcarifer</name>
    <dbReference type="NCBI Taxonomy" id="8187"/>
    <lineage>
        <taxon>Eukaryota</taxon>
        <taxon>Metazoa</taxon>
        <taxon>Chordata</taxon>
        <taxon>Craniata</taxon>
        <taxon>Vertebrata</taxon>
        <taxon>Euteleostomi</taxon>
        <taxon>Actinopterygii</taxon>
        <taxon>Neopterygii</taxon>
        <taxon>Teleostei</taxon>
        <taxon>Neoteleostei</taxon>
        <taxon>Acanthomorphata</taxon>
        <taxon>Carangaria</taxon>
        <taxon>Carangaria incertae sedis</taxon>
        <taxon>Centropomidae</taxon>
        <taxon>Lates</taxon>
    </lineage>
</organism>
<reference evidence="2" key="1">
    <citation type="submission" date="2025-08" db="UniProtKB">
        <authorList>
            <consortium name="RefSeq"/>
        </authorList>
    </citation>
    <scope>IDENTIFICATION</scope>
    <source>
        <tissue evidence="2">Brain</tissue>
    </source>
</reference>
<dbReference type="Gene3D" id="3.10.10.10">
    <property type="entry name" value="HIV Type 1 Reverse Transcriptase, subunit A, domain 1"/>
    <property type="match status" value="1"/>
</dbReference>
<proteinExistence type="predicted"/>
<dbReference type="KEGG" id="lcf:108876641"/>
<protein>
    <submittedName>
        <fullName evidence="2">Uncharacterized protein LOC108876641</fullName>
    </submittedName>
</protein>
<dbReference type="GeneID" id="108876641"/>
<sequence>MKINRNVYLDKEFDIEKSVPHVTLLVSEDYEQKHIGEMMEEAEKAVFVPMKENLAIWRSEDQRFIKIMISAQGEGQPQTVWMTQESICSAKMDPMREEMLRQVPECLWSRHSTDIGLVKSAQPVKVELQPGVRPPWKDQYPLKEEAIRGIEPQIEGLLKNKVGRKKTTMRGFRYSNMDNKNGLEDFQQDNNTARRYLESTHQ</sequence>
<accession>A0AAJ7PFD2</accession>